<keyword evidence="4 12" id="KW-0732">Signal</keyword>
<dbReference type="PANTHER" id="PTHR34142:SF1">
    <property type="entry name" value="GLYCOSIDE HYDROLASE FAMILY 5 DOMAIN-CONTAINING PROTEIN"/>
    <property type="match status" value="1"/>
</dbReference>
<evidence type="ECO:0000313" key="16">
    <source>
        <dbReference type="Proteomes" id="UP000324748"/>
    </source>
</evidence>
<evidence type="ECO:0000256" key="4">
    <source>
        <dbReference type="ARBA" id="ARBA00022729"/>
    </source>
</evidence>
<evidence type="ECO:0000313" key="14">
    <source>
        <dbReference type="EMBL" id="KAA1073543.1"/>
    </source>
</evidence>
<organism evidence="15 17">
    <name type="scientific">Puccinia graminis f. sp. tritici</name>
    <dbReference type="NCBI Taxonomy" id="56615"/>
    <lineage>
        <taxon>Eukaryota</taxon>
        <taxon>Fungi</taxon>
        <taxon>Dikarya</taxon>
        <taxon>Basidiomycota</taxon>
        <taxon>Pucciniomycotina</taxon>
        <taxon>Pucciniomycetes</taxon>
        <taxon>Pucciniales</taxon>
        <taxon>Pucciniaceae</taxon>
        <taxon>Puccinia</taxon>
    </lineage>
</organism>
<name>A0A5B0RAR1_PUCGR</name>
<dbReference type="InterPro" id="IPR001547">
    <property type="entry name" value="Glyco_hydro_5"/>
</dbReference>
<evidence type="ECO:0000256" key="1">
    <source>
        <dbReference type="ARBA" id="ARBA00000966"/>
    </source>
</evidence>
<reference evidence="16 17" key="1">
    <citation type="submission" date="2019-05" db="EMBL/GenBank/DDBJ databases">
        <title>Emergence of the Ug99 lineage of the wheat stem rust pathogen through somatic hybridization.</title>
        <authorList>
            <person name="Li F."/>
            <person name="Upadhyaya N.M."/>
            <person name="Sperschneider J."/>
            <person name="Matny O."/>
            <person name="Nguyen-Phuc H."/>
            <person name="Mago R."/>
            <person name="Raley C."/>
            <person name="Miller M.E."/>
            <person name="Silverstein K.A.T."/>
            <person name="Henningsen E."/>
            <person name="Hirsch C.D."/>
            <person name="Visser B."/>
            <person name="Pretorius Z.A."/>
            <person name="Steffenson B.J."/>
            <person name="Schwessinger B."/>
            <person name="Dodds P.N."/>
            <person name="Figueroa M."/>
        </authorList>
    </citation>
    <scope>NUCLEOTIDE SEQUENCE [LARGE SCALE GENOMIC DNA]</scope>
    <source>
        <strain evidence="14">21-0</strain>
        <strain evidence="15 17">Ug99</strain>
    </source>
</reference>
<evidence type="ECO:0000256" key="2">
    <source>
        <dbReference type="ARBA" id="ARBA00005641"/>
    </source>
</evidence>
<dbReference type="EC" id="3.2.1.4" evidence="3"/>
<dbReference type="Gene3D" id="3.20.20.80">
    <property type="entry name" value="Glycosidases"/>
    <property type="match status" value="1"/>
</dbReference>
<evidence type="ECO:0000313" key="15">
    <source>
        <dbReference type="EMBL" id="KAA1122133.1"/>
    </source>
</evidence>
<dbReference type="AlphaFoldDB" id="A0A5B0RAR1"/>
<dbReference type="InterPro" id="IPR017853">
    <property type="entry name" value="GH"/>
</dbReference>
<dbReference type="Pfam" id="PF00150">
    <property type="entry name" value="Cellulase"/>
    <property type="match status" value="1"/>
</dbReference>
<evidence type="ECO:0000256" key="9">
    <source>
        <dbReference type="ARBA" id="ARBA00023326"/>
    </source>
</evidence>
<comment type="catalytic activity">
    <reaction evidence="1">
        <text>Endohydrolysis of (1-&gt;4)-beta-D-glucosidic linkages in cellulose, lichenin and cereal beta-D-glucans.</text>
        <dbReference type="EC" id="3.2.1.4"/>
    </reaction>
</comment>
<dbReference type="FunFam" id="3.20.20.80:FF:000124">
    <property type="entry name" value="Exported cellulase"/>
    <property type="match status" value="1"/>
</dbReference>
<evidence type="ECO:0000313" key="17">
    <source>
        <dbReference type="Proteomes" id="UP000325313"/>
    </source>
</evidence>
<comment type="similarity">
    <text evidence="2 10">Belongs to the glycosyl hydrolase 5 (cellulase A) family.</text>
</comment>
<comment type="caution">
    <text evidence="15">The sequence shown here is derived from an EMBL/GenBank/DDBJ whole genome shotgun (WGS) entry which is preliminary data.</text>
</comment>
<dbReference type="Proteomes" id="UP000325313">
    <property type="component" value="Unassembled WGS sequence"/>
</dbReference>
<keyword evidence="8 10" id="KW-0326">Glycosidase</keyword>
<keyword evidence="5 10" id="KW-0378">Hydrolase</keyword>
<evidence type="ECO:0000256" key="5">
    <source>
        <dbReference type="ARBA" id="ARBA00022801"/>
    </source>
</evidence>
<dbReference type="GO" id="GO:0008810">
    <property type="term" value="F:cellulase activity"/>
    <property type="evidence" value="ECO:0007669"/>
    <property type="project" value="UniProtKB-EC"/>
</dbReference>
<evidence type="ECO:0000256" key="3">
    <source>
        <dbReference type="ARBA" id="ARBA00012601"/>
    </source>
</evidence>
<dbReference type="SUPFAM" id="SSF51445">
    <property type="entry name" value="(Trans)glycosidases"/>
    <property type="match status" value="1"/>
</dbReference>
<evidence type="ECO:0000256" key="10">
    <source>
        <dbReference type="RuleBase" id="RU361153"/>
    </source>
</evidence>
<evidence type="ECO:0000256" key="12">
    <source>
        <dbReference type="SAM" id="SignalP"/>
    </source>
</evidence>
<keyword evidence="7" id="KW-0119">Carbohydrate metabolism</keyword>
<keyword evidence="9" id="KW-0624">Polysaccharide degradation</keyword>
<feature type="region of interest" description="Disordered" evidence="11">
    <location>
        <begin position="367"/>
        <end position="389"/>
    </location>
</feature>
<evidence type="ECO:0000256" key="8">
    <source>
        <dbReference type="ARBA" id="ARBA00023295"/>
    </source>
</evidence>
<evidence type="ECO:0000256" key="6">
    <source>
        <dbReference type="ARBA" id="ARBA00023001"/>
    </source>
</evidence>
<dbReference type="PANTHER" id="PTHR34142">
    <property type="entry name" value="ENDO-BETA-1,4-GLUCANASE A"/>
    <property type="match status" value="1"/>
</dbReference>
<dbReference type="EMBL" id="VDEP01000236">
    <property type="protein sequence ID" value="KAA1122133.1"/>
    <property type="molecule type" value="Genomic_DNA"/>
</dbReference>
<evidence type="ECO:0000256" key="7">
    <source>
        <dbReference type="ARBA" id="ARBA00023277"/>
    </source>
</evidence>
<proteinExistence type="inferred from homology"/>
<keyword evidence="6" id="KW-0136">Cellulose degradation</keyword>
<feature type="chain" id="PRO_5033474540" description="cellulase" evidence="12">
    <location>
        <begin position="22"/>
        <end position="389"/>
    </location>
</feature>
<evidence type="ECO:0000256" key="11">
    <source>
        <dbReference type="SAM" id="MobiDB-lite"/>
    </source>
</evidence>
<dbReference type="OrthoDB" id="5823761at2759"/>
<feature type="signal peptide" evidence="12">
    <location>
        <begin position="1"/>
        <end position="21"/>
    </location>
</feature>
<dbReference type="EMBL" id="VSWC01000158">
    <property type="protein sequence ID" value="KAA1073543.1"/>
    <property type="molecule type" value="Genomic_DNA"/>
</dbReference>
<keyword evidence="16" id="KW-1185">Reference proteome</keyword>
<protein>
    <recommendedName>
        <fullName evidence="3">cellulase</fullName>
        <ecNumber evidence="3">3.2.1.4</ecNumber>
    </recommendedName>
</protein>
<evidence type="ECO:0000259" key="13">
    <source>
        <dbReference type="Pfam" id="PF00150"/>
    </source>
</evidence>
<dbReference type="Proteomes" id="UP000324748">
    <property type="component" value="Unassembled WGS sequence"/>
</dbReference>
<gene>
    <name evidence="14" type="ORF">PGT21_015029</name>
    <name evidence="15" type="ORF">PGTUg99_029292</name>
</gene>
<accession>A0A5B0RAR1</accession>
<dbReference type="GO" id="GO:0030245">
    <property type="term" value="P:cellulose catabolic process"/>
    <property type="evidence" value="ECO:0007669"/>
    <property type="project" value="UniProtKB-KW"/>
</dbReference>
<feature type="domain" description="Glycoside hydrolase family 5" evidence="13">
    <location>
        <begin position="81"/>
        <end position="326"/>
    </location>
</feature>
<sequence>MAFNQYTFWQGLFMLLSAMSAISTTAPKSDSNPGMNENTVLPRLAGVSQKISFSQNTRGWDFGAQTSGQYTPGSTGVAPPKTQITHFLKQNANLLRVPVAWEFLQPERNTKLNATNVKVYREYIEEITSQGAYAIIDLHAYARYKSEIVGESPNMPASVLVNLWLQLGGLFKDNKKVLLGLSNEPHDQDIDKWAVTVQKVVTALRKDGIDNILLLSGTDYSSLKAFPEWYKSMKTVKNPDGSFEGLWFEVHRYLDTDNSGKSTECVASHADEVVNVAKMLKADGRQVLLGETGGGSTESCMTYLPELVQAVVEAYPVFSGFAIWSAGAFGATYELVVTVQDDASPTGWKDQGNWLSIKKFLPNKASLAHRNKPSTGGAKKNARRSIVSN</sequence>